<evidence type="ECO:0000259" key="1">
    <source>
        <dbReference type="Pfam" id="PF01882"/>
    </source>
</evidence>
<name>A0A9D2SJ34_9FIRM</name>
<organism evidence="2 3">
    <name type="scientific">Candidatus Blautia merdigallinarum</name>
    <dbReference type="NCBI Taxonomy" id="2838495"/>
    <lineage>
        <taxon>Bacteria</taxon>
        <taxon>Bacillati</taxon>
        <taxon>Bacillota</taxon>
        <taxon>Clostridia</taxon>
        <taxon>Lachnospirales</taxon>
        <taxon>Lachnospiraceae</taxon>
        <taxon>Blautia</taxon>
    </lineage>
</organism>
<evidence type="ECO:0000313" key="2">
    <source>
        <dbReference type="EMBL" id="HJC10288.1"/>
    </source>
</evidence>
<dbReference type="PANTHER" id="PTHR34351">
    <property type="entry name" value="SLR1927 PROTEIN-RELATED"/>
    <property type="match status" value="1"/>
</dbReference>
<dbReference type="Pfam" id="PF01882">
    <property type="entry name" value="DUF58"/>
    <property type="match status" value="1"/>
</dbReference>
<accession>A0A9D2SJ34</accession>
<reference evidence="2" key="1">
    <citation type="journal article" date="2021" name="PeerJ">
        <title>Extensive microbial diversity within the chicken gut microbiome revealed by metagenomics and culture.</title>
        <authorList>
            <person name="Gilroy R."/>
            <person name="Ravi A."/>
            <person name="Getino M."/>
            <person name="Pursley I."/>
            <person name="Horton D.L."/>
            <person name="Alikhan N.F."/>
            <person name="Baker D."/>
            <person name="Gharbi K."/>
            <person name="Hall N."/>
            <person name="Watson M."/>
            <person name="Adriaenssens E.M."/>
            <person name="Foster-Nyarko E."/>
            <person name="Jarju S."/>
            <person name="Secka A."/>
            <person name="Antonio M."/>
            <person name="Oren A."/>
            <person name="Chaudhuri R.R."/>
            <person name="La Ragione R."/>
            <person name="Hildebrand F."/>
            <person name="Pallen M.J."/>
        </authorList>
    </citation>
    <scope>NUCLEOTIDE SEQUENCE</scope>
    <source>
        <strain evidence="2">ChiSxjej6B18-287</strain>
    </source>
</reference>
<evidence type="ECO:0000313" key="3">
    <source>
        <dbReference type="Proteomes" id="UP000823893"/>
    </source>
</evidence>
<gene>
    <name evidence="2" type="ORF">H9935_05670</name>
</gene>
<comment type="caution">
    <text evidence="2">The sequence shown here is derived from an EMBL/GenBank/DDBJ whole genome shotgun (WGS) entry which is preliminary data.</text>
</comment>
<dbReference type="EMBL" id="DWWV01000066">
    <property type="protein sequence ID" value="HJC10288.1"/>
    <property type="molecule type" value="Genomic_DNA"/>
</dbReference>
<dbReference type="AlphaFoldDB" id="A0A9D2SJ34"/>
<dbReference type="InterPro" id="IPR002881">
    <property type="entry name" value="DUF58"/>
</dbReference>
<protein>
    <submittedName>
        <fullName evidence="2">DUF58 domain-containing protein</fullName>
    </submittedName>
</protein>
<feature type="domain" description="DUF58" evidence="1">
    <location>
        <begin position="182"/>
        <end position="291"/>
    </location>
</feature>
<dbReference type="Proteomes" id="UP000823893">
    <property type="component" value="Unassembled WGS sequence"/>
</dbReference>
<dbReference type="PANTHER" id="PTHR34351:SF1">
    <property type="entry name" value="SLR1927 PROTEIN"/>
    <property type="match status" value="1"/>
</dbReference>
<proteinExistence type="predicted"/>
<reference evidence="2" key="2">
    <citation type="submission" date="2021-04" db="EMBL/GenBank/DDBJ databases">
        <authorList>
            <person name="Gilroy R."/>
        </authorList>
    </citation>
    <scope>NUCLEOTIDE SEQUENCE</scope>
    <source>
        <strain evidence="2">ChiSxjej6B18-287</strain>
    </source>
</reference>
<sequence>MIFLLILAGGILAQLLAEKYYEKNWRKRLKAEIRFQRKPVFQGEEGILTEIIENDKTLFLPALQAGFAVSRNLSFGQEENTSVSDQSYKRDIYSVMGRQRITRQVPFLAVRRGYYEIKKVDLVTRGILLAGEMYHTVPCSTYLYVYPKKISGENWEQLFWQISGVHESRKRLLEDPFQFRGIREYTMEDPMNKINWKASARTGNLMVNQHNSAVSGNIYILLDVEDETVWKYEEIHEEGIRLAAAAAESFLSRGIEVGLITNGKDCKEKGEIFLPGQSGRGQAAKFFQCLARIDLGAQSRKFSDCMEEKRELLLAKESFCILITKNQYRELAEVMAELGEKNRGSVYLATLYPEMELKIKRRQDMEVLRWEVKR</sequence>